<proteinExistence type="predicted"/>
<dbReference type="EMBL" id="AHMY02000022">
    <property type="protein sequence ID" value="EKO16743.1"/>
    <property type="molecule type" value="Genomic_DNA"/>
</dbReference>
<evidence type="ECO:0000313" key="2">
    <source>
        <dbReference type="Proteomes" id="UP000006253"/>
    </source>
</evidence>
<evidence type="ECO:0000313" key="1">
    <source>
        <dbReference type="EMBL" id="EKO16743.1"/>
    </source>
</evidence>
<protein>
    <submittedName>
        <fullName evidence="1">Uncharacterized protein</fullName>
    </submittedName>
</protein>
<comment type="caution">
    <text evidence="1">The sequence shown here is derived from an EMBL/GenBank/DDBJ whole genome shotgun (WGS) entry which is preliminary data.</text>
</comment>
<dbReference type="AlphaFoldDB" id="A0A0E2B628"/>
<organism evidence="1 2">
    <name type="scientific">Leptospira kirschneri str. H1</name>
    <dbReference type="NCBI Taxonomy" id="1049966"/>
    <lineage>
        <taxon>Bacteria</taxon>
        <taxon>Pseudomonadati</taxon>
        <taxon>Spirochaetota</taxon>
        <taxon>Spirochaetia</taxon>
        <taxon>Leptospirales</taxon>
        <taxon>Leptospiraceae</taxon>
        <taxon>Leptospira</taxon>
    </lineage>
</organism>
<name>A0A0E2B628_9LEPT</name>
<dbReference type="Proteomes" id="UP000006253">
    <property type="component" value="Unassembled WGS sequence"/>
</dbReference>
<reference evidence="1 2" key="1">
    <citation type="submission" date="2012-10" db="EMBL/GenBank/DDBJ databases">
        <authorList>
            <person name="Harkins D.M."/>
            <person name="Durkin A.S."/>
            <person name="Brinkac L.M."/>
            <person name="Selengut J.D."/>
            <person name="Sanka R."/>
            <person name="DePew J."/>
            <person name="Purushe J."/>
            <person name="Peacock S.J."/>
            <person name="Thaipadungpanit J."/>
            <person name="Wuthiekanun V.W."/>
            <person name="Day N.P."/>
            <person name="Vinetz J.M."/>
            <person name="Sutton G.G."/>
            <person name="Nelson W.C."/>
            <person name="Fouts D.E."/>
        </authorList>
    </citation>
    <scope>NUCLEOTIDE SEQUENCE [LARGE SCALE GENOMIC DNA]</scope>
    <source>
        <strain evidence="1 2">H1</strain>
    </source>
</reference>
<sequence>MKRFHPFFLLLERMKMVPENEWAILQRRREILKKLYLT</sequence>
<gene>
    <name evidence="1" type="ORF">LEP1GSC081_2579</name>
</gene>
<accession>A0A0E2B628</accession>